<comment type="caution">
    <text evidence="1">The sequence shown here is derived from an EMBL/GenBank/DDBJ whole genome shotgun (WGS) entry which is preliminary data.</text>
</comment>
<evidence type="ECO:0000313" key="1">
    <source>
        <dbReference type="EMBL" id="TWT51533.1"/>
    </source>
</evidence>
<protein>
    <submittedName>
        <fullName evidence="1">Uncharacterized protein</fullName>
    </submittedName>
</protein>
<accession>A0A5C5WNE0</accession>
<dbReference type="Proteomes" id="UP000317243">
    <property type="component" value="Unassembled WGS sequence"/>
</dbReference>
<dbReference type="EMBL" id="SIHI01000013">
    <property type="protein sequence ID" value="TWT51533.1"/>
    <property type="molecule type" value="Genomic_DNA"/>
</dbReference>
<evidence type="ECO:0000313" key="2">
    <source>
        <dbReference type="Proteomes" id="UP000317243"/>
    </source>
</evidence>
<organism evidence="1 2">
    <name type="scientific">Thalassoglobus neptunius</name>
    <dbReference type="NCBI Taxonomy" id="1938619"/>
    <lineage>
        <taxon>Bacteria</taxon>
        <taxon>Pseudomonadati</taxon>
        <taxon>Planctomycetota</taxon>
        <taxon>Planctomycetia</taxon>
        <taxon>Planctomycetales</taxon>
        <taxon>Planctomycetaceae</taxon>
        <taxon>Thalassoglobus</taxon>
    </lineage>
</organism>
<sequence>MATRHEIDACNTKQIFCWLISLLSVHTRQMGESDLLNTSPSPHSVKMDGKWQGRPFQSPAGYVFHTLTIFRLLAAEEFANEIERTFLFIF</sequence>
<dbReference type="RefSeq" id="WP_146511023.1">
    <property type="nucleotide sequence ID" value="NZ_SIHI01000013.1"/>
</dbReference>
<dbReference type="AlphaFoldDB" id="A0A5C5WNE0"/>
<proteinExistence type="predicted"/>
<reference evidence="1 2" key="1">
    <citation type="submission" date="2019-02" db="EMBL/GenBank/DDBJ databases">
        <title>Deep-cultivation of Planctomycetes and their phenomic and genomic characterization uncovers novel biology.</title>
        <authorList>
            <person name="Wiegand S."/>
            <person name="Jogler M."/>
            <person name="Boedeker C."/>
            <person name="Pinto D."/>
            <person name="Vollmers J."/>
            <person name="Rivas-Marin E."/>
            <person name="Kohn T."/>
            <person name="Peeters S.H."/>
            <person name="Heuer A."/>
            <person name="Rast P."/>
            <person name="Oberbeckmann S."/>
            <person name="Bunk B."/>
            <person name="Jeske O."/>
            <person name="Meyerdierks A."/>
            <person name="Storesund J.E."/>
            <person name="Kallscheuer N."/>
            <person name="Luecker S."/>
            <person name="Lage O.M."/>
            <person name="Pohl T."/>
            <person name="Merkel B.J."/>
            <person name="Hornburger P."/>
            <person name="Mueller R.-W."/>
            <person name="Bruemmer F."/>
            <person name="Labrenz M."/>
            <person name="Spormann A.M."/>
            <person name="Op Den Camp H."/>
            <person name="Overmann J."/>
            <person name="Amann R."/>
            <person name="Jetten M.S.M."/>
            <person name="Mascher T."/>
            <person name="Medema M.H."/>
            <person name="Devos D.P."/>
            <person name="Kaster A.-K."/>
            <person name="Ovreas L."/>
            <person name="Rohde M."/>
            <person name="Galperin M.Y."/>
            <person name="Jogler C."/>
        </authorList>
    </citation>
    <scope>NUCLEOTIDE SEQUENCE [LARGE SCALE GENOMIC DNA]</scope>
    <source>
        <strain evidence="1 2">KOR42</strain>
    </source>
</reference>
<name>A0A5C5WNE0_9PLAN</name>
<keyword evidence="2" id="KW-1185">Reference proteome</keyword>
<gene>
    <name evidence="1" type="ORF">KOR42_35810</name>
</gene>